<dbReference type="InterPro" id="IPR018114">
    <property type="entry name" value="TRYPSIN_HIS"/>
</dbReference>
<evidence type="ECO:0000256" key="1">
    <source>
        <dbReference type="ARBA" id="ARBA00007664"/>
    </source>
</evidence>
<dbReference type="Pfam" id="PF00089">
    <property type="entry name" value="Trypsin"/>
    <property type="match status" value="1"/>
</dbReference>
<evidence type="ECO:0000256" key="10">
    <source>
        <dbReference type="SAM" id="SignalP"/>
    </source>
</evidence>
<evidence type="ECO:0000256" key="3">
    <source>
        <dbReference type="ARBA" id="ARBA00022757"/>
    </source>
</evidence>
<keyword evidence="7" id="KW-1015">Disulfide bond</keyword>
<evidence type="ECO:0000313" key="13">
    <source>
        <dbReference type="Proteomes" id="UP000837857"/>
    </source>
</evidence>
<protein>
    <recommendedName>
        <fullName evidence="9">trypsin</fullName>
        <ecNumber evidence="9">3.4.21.4</ecNumber>
    </recommendedName>
</protein>
<evidence type="ECO:0000256" key="7">
    <source>
        <dbReference type="ARBA" id="ARBA00023157"/>
    </source>
</evidence>
<dbReference type="InterPro" id="IPR001314">
    <property type="entry name" value="Peptidase_S1A"/>
</dbReference>
<evidence type="ECO:0000256" key="4">
    <source>
        <dbReference type="ARBA" id="ARBA00022801"/>
    </source>
</evidence>
<keyword evidence="4" id="KW-0378">Hydrolase</keyword>
<evidence type="ECO:0000313" key="12">
    <source>
        <dbReference type="EMBL" id="CAH2040339.1"/>
    </source>
</evidence>
<keyword evidence="3" id="KW-0222">Digestion</keyword>
<gene>
    <name evidence="12" type="ORF">IPOD504_LOCUS2499</name>
</gene>
<feature type="non-terminal residue" evidence="12">
    <location>
        <position position="1"/>
    </location>
</feature>
<keyword evidence="2" id="KW-0645">Protease</keyword>
<dbReference type="InterPro" id="IPR009003">
    <property type="entry name" value="Peptidase_S1_PA"/>
</dbReference>
<keyword evidence="5" id="KW-0720">Serine protease</keyword>
<feature type="signal peptide" evidence="10">
    <location>
        <begin position="1"/>
        <end position="19"/>
    </location>
</feature>
<feature type="chain" id="PRO_5046808625" description="trypsin" evidence="10">
    <location>
        <begin position="20"/>
        <end position="296"/>
    </location>
</feature>
<comment type="similarity">
    <text evidence="1">Belongs to the peptidase S1 family.</text>
</comment>
<evidence type="ECO:0000259" key="11">
    <source>
        <dbReference type="PROSITE" id="PS50240"/>
    </source>
</evidence>
<dbReference type="EMBL" id="OW152824">
    <property type="protein sequence ID" value="CAH2040339.1"/>
    <property type="molecule type" value="Genomic_DNA"/>
</dbReference>
<dbReference type="InterPro" id="IPR001254">
    <property type="entry name" value="Trypsin_dom"/>
</dbReference>
<evidence type="ECO:0000256" key="6">
    <source>
        <dbReference type="ARBA" id="ARBA00023145"/>
    </source>
</evidence>
<keyword evidence="6" id="KW-0865">Zymogen</keyword>
<evidence type="ECO:0000256" key="8">
    <source>
        <dbReference type="ARBA" id="ARBA00036320"/>
    </source>
</evidence>
<dbReference type="PROSITE" id="PS50240">
    <property type="entry name" value="TRYPSIN_DOM"/>
    <property type="match status" value="1"/>
</dbReference>
<keyword evidence="13" id="KW-1185">Reference proteome</keyword>
<comment type="catalytic activity">
    <reaction evidence="8">
        <text>Preferential cleavage: Arg-|-Xaa, Lys-|-Xaa.</text>
        <dbReference type="EC" id="3.4.21.4"/>
    </reaction>
</comment>
<dbReference type="SUPFAM" id="SSF50494">
    <property type="entry name" value="Trypsin-like serine proteases"/>
    <property type="match status" value="1"/>
</dbReference>
<organism evidence="12 13">
    <name type="scientific">Iphiclides podalirius</name>
    <name type="common">scarce swallowtail</name>
    <dbReference type="NCBI Taxonomy" id="110791"/>
    <lineage>
        <taxon>Eukaryota</taxon>
        <taxon>Metazoa</taxon>
        <taxon>Ecdysozoa</taxon>
        <taxon>Arthropoda</taxon>
        <taxon>Hexapoda</taxon>
        <taxon>Insecta</taxon>
        <taxon>Pterygota</taxon>
        <taxon>Neoptera</taxon>
        <taxon>Endopterygota</taxon>
        <taxon>Lepidoptera</taxon>
        <taxon>Glossata</taxon>
        <taxon>Ditrysia</taxon>
        <taxon>Papilionoidea</taxon>
        <taxon>Papilionidae</taxon>
        <taxon>Papilioninae</taxon>
        <taxon>Iphiclides</taxon>
    </lineage>
</organism>
<dbReference type="Proteomes" id="UP000837857">
    <property type="component" value="Chromosome 12"/>
</dbReference>
<dbReference type="PANTHER" id="PTHR24276:SF97">
    <property type="entry name" value="GH13245P2-RELATED"/>
    <property type="match status" value="1"/>
</dbReference>
<dbReference type="PROSITE" id="PS00134">
    <property type="entry name" value="TRYPSIN_HIS"/>
    <property type="match status" value="1"/>
</dbReference>
<dbReference type="SMART" id="SM00020">
    <property type="entry name" value="Tryp_SPc"/>
    <property type="match status" value="1"/>
</dbReference>
<dbReference type="PANTHER" id="PTHR24276">
    <property type="entry name" value="POLYSERASE-RELATED"/>
    <property type="match status" value="1"/>
</dbReference>
<evidence type="ECO:0000256" key="9">
    <source>
        <dbReference type="ARBA" id="ARBA00038868"/>
    </source>
</evidence>
<sequence length="296" mass="32265">MTQVKLILFIGALCSGALSLPAAQGTNPDRNTRSIRIYQCNRRSHLADDVKVILDVTPSKVEERTVNEAYPHAVLFGRLCGGTIISPNWILTAAHCTIFTSGSYILAGTNNSLDGSGITRRVKRLVIHPRFSVGPYWLNAMSYNIKQVAARFDYLLAELEEPLPLDGVTMAAAKLNENNAIAPKTNVGYAGFGAEYHHGSMSYQMHARKLHLLSEKECSALQEFNTTDMICAKGRPPNYDSACNGDSGSGLVDENGVLVGILSWAEDDTLECRKGAVVYFANVAGARDWIRKVANV</sequence>
<evidence type="ECO:0000256" key="2">
    <source>
        <dbReference type="ARBA" id="ARBA00022670"/>
    </source>
</evidence>
<dbReference type="Gene3D" id="2.40.10.10">
    <property type="entry name" value="Trypsin-like serine proteases"/>
    <property type="match status" value="1"/>
</dbReference>
<dbReference type="InterPro" id="IPR050430">
    <property type="entry name" value="Peptidase_S1"/>
</dbReference>
<feature type="domain" description="Peptidase S1" evidence="11">
    <location>
        <begin position="53"/>
        <end position="295"/>
    </location>
</feature>
<name>A0ABN8HWQ0_9NEOP</name>
<dbReference type="EC" id="3.4.21.4" evidence="9"/>
<reference evidence="12" key="1">
    <citation type="submission" date="2022-03" db="EMBL/GenBank/DDBJ databases">
        <authorList>
            <person name="Martin H S."/>
        </authorList>
    </citation>
    <scope>NUCLEOTIDE SEQUENCE</scope>
</reference>
<proteinExistence type="inferred from homology"/>
<keyword evidence="10" id="KW-0732">Signal</keyword>
<accession>A0ABN8HWQ0</accession>
<dbReference type="InterPro" id="IPR043504">
    <property type="entry name" value="Peptidase_S1_PA_chymotrypsin"/>
</dbReference>
<evidence type="ECO:0000256" key="5">
    <source>
        <dbReference type="ARBA" id="ARBA00022825"/>
    </source>
</evidence>
<dbReference type="PRINTS" id="PR00722">
    <property type="entry name" value="CHYMOTRYPSIN"/>
</dbReference>